<proteinExistence type="predicted"/>
<evidence type="ECO:0000313" key="3">
    <source>
        <dbReference type="Proteomes" id="UP000215914"/>
    </source>
</evidence>
<dbReference type="PANTHER" id="PTHR33167">
    <property type="entry name" value="TRANSCRIPTION FACTOR, PUTATIVE (DUF863)-RELATED"/>
    <property type="match status" value="1"/>
</dbReference>
<name>A0A9K3HEU6_HELAN</name>
<gene>
    <name evidence="2" type="ORF">HanXRQr2_Chr12g0525921</name>
</gene>
<dbReference type="EMBL" id="MNCJ02000327">
    <property type="protein sequence ID" value="KAF5776589.1"/>
    <property type="molecule type" value="Genomic_DNA"/>
</dbReference>
<evidence type="ECO:0000313" key="2">
    <source>
        <dbReference type="EMBL" id="KAF5776589.1"/>
    </source>
</evidence>
<dbReference type="Proteomes" id="UP000215914">
    <property type="component" value="Unassembled WGS sequence"/>
</dbReference>
<sequence length="154" mass="17860">MLENHHLDFIKQTMLKHEDTFRRQVRELHRLYDVQKNMTTTLRSETRQHTEFAPQTALDINNDDSGLIMPGFDSSRHGDTSGIHDNQTWPDDVELTLSIGPSSSTRRSQNHHHQNGCDESMAMIKTSLTNSGTLYNQDNKRPHWLIQDLSLHRT</sequence>
<dbReference type="PANTHER" id="PTHR33167:SF4">
    <property type="entry name" value="TRANSCRIPTION FACTOR, PUTATIVE (DUF863)-RELATED"/>
    <property type="match status" value="1"/>
</dbReference>
<evidence type="ECO:0000256" key="1">
    <source>
        <dbReference type="SAM" id="MobiDB-lite"/>
    </source>
</evidence>
<dbReference type="Gramene" id="mRNA:HanXRQr2_Chr12g0525921">
    <property type="protein sequence ID" value="mRNA:HanXRQr2_Chr12g0525921"/>
    <property type="gene ID" value="HanXRQr2_Chr12g0525921"/>
</dbReference>
<dbReference type="OrthoDB" id="1928288at2759"/>
<dbReference type="AlphaFoldDB" id="A0A9K3HEU6"/>
<feature type="region of interest" description="Disordered" evidence="1">
    <location>
        <begin position="100"/>
        <end position="120"/>
    </location>
</feature>
<accession>A0A9K3HEU6</accession>
<reference evidence="2" key="2">
    <citation type="submission" date="2020-06" db="EMBL/GenBank/DDBJ databases">
        <title>Helianthus annuus Genome sequencing and assembly Release 2.</title>
        <authorList>
            <person name="Gouzy J."/>
            <person name="Langlade N."/>
            <person name="Munos S."/>
        </authorList>
    </citation>
    <scope>NUCLEOTIDE SEQUENCE</scope>
    <source>
        <tissue evidence="2">Leaves</tissue>
    </source>
</reference>
<keyword evidence="3" id="KW-1185">Reference proteome</keyword>
<reference evidence="2" key="1">
    <citation type="journal article" date="2017" name="Nature">
        <title>The sunflower genome provides insights into oil metabolism, flowering and Asterid evolution.</title>
        <authorList>
            <person name="Badouin H."/>
            <person name="Gouzy J."/>
            <person name="Grassa C.J."/>
            <person name="Murat F."/>
            <person name="Staton S.E."/>
            <person name="Cottret L."/>
            <person name="Lelandais-Briere C."/>
            <person name="Owens G.L."/>
            <person name="Carrere S."/>
            <person name="Mayjonade B."/>
            <person name="Legrand L."/>
            <person name="Gill N."/>
            <person name="Kane N.C."/>
            <person name="Bowers J.E."/>
            <person name="Hubner S."/>
            <person name="Bellec A."/>
            <person name="Berard A."/>
            <person name="Berges H."/>
            <person name="Blanchet N."/>
            <person name="Boniface M.C."/>
            <person name="Brunel D."/>
            <person name="Catrice O."/>
            <person name="Chaidir N."/>
            <person name="Claudel C."/>
            <person name="Donnadieu C."/>
            <person name="Faraut T."/>
            <person name="Fievet G."/>
            <person name="Helmstetter N."/>
            <person name="King M."/>
            <person name="Knapp S.J."/>
            <person name="Lai Z."/>
            <person name="Le Paslier M.C."/>
            <person name="Lippi Y."/>
            <person name="Lorenzon L."/>
            <person name="Mandel J.R."/>
            <person name="Marage G."/>
            <person name="Marchand G."/>
            <person name="Marquand E."/>
            <person name="Bret-Mestries E."/>
            <person name="Morien E."/>
            <person name="Nambeesan S."/>
            <person name="Nguyen T."/>
            <person name="Pegot-Espagnet P."/>
            <person name="Pouilly N."/>
            <person name="Raftis F."/>
            <person name="Sallet E."/>
            <person name="Schiex T."/>
            <person name="Thomas J."/>
            <person name="Vandecasteele C."/>
            <person name="Vares D."/>
            <person name="Vear F."/>
            <person name="Vautrin S."/>
            <person name="Crespi M."/>
            <person name="Mangin B."/>
            <person name="Burke J.M."/>
            <person name="Salse J."/>
            <person name="Munos S."/>
            <person name="Vincourt P."/>
            <person name="Rieseberg L.H."/>
            <person name="Langlade N.B."/>
        </authorList>
    </citation>
    <scope>NUCLEOTIDE SEQUENCE</scope>
    <source>
        <tissue evidence="2">Leaves</tissue>
    </source>
</reference>
<comment type="caution">
    <text evidence="2">The sequence shown here is derived from an EMBL/GenBank/DDBJ whole genome shotgun (WGS) entry which is preliminary data.</text>
</comment>
<protein>
    <submittedName>
        <fullName evidence="2">Uncharacterized protein</fullName>
    </submittedName>
</protein>
<organism evidence="2 3">
    <name type="scientific">Helianthus annuus</name>
    <name type="common">Common sunflower</name>
    <dbReference type="NCBI Taxonomy" id="4232"/>
    <lineage>
        <taxon>Eukaryota</taxon>
        <taxon>Viridiplantae</taxon>
        <taxon>Streptophyta</taxon>
        <taxon>Embryophyta</taxon>
        <taxon>Tracheophyta</taxon>
        <taxon>Spermatophyta</taxon>
        <taxon>Magnoliopsida</taxon>
        <taxon>eudicotyledons</taxon>
        <taxon>Gunneridae</taxon>
        <taxon>Pentapetalae</taxon>
        <taxon>asterids</taxon>
        <taxon>campanulids</taxon>
        <taxon>Asterales</taxon>
        <taxon>Asteraceae</taxon>
        <taxon>Asteroideae</taxon>
        <taxon>Heliantheae alliance</taxon>
        <taxon>Heliantheae</taxon>
        <taxon>Helianthus</taxon>
    </lineage>
</organism>